<evidence type="ECO:0000256" key="2">
    <source>
        <dbReference type="ARBA" id="ARBA00022833"/>
    </source>
</evidence>
<evidence type="ECO:0000256" key="5">
    <source>
        <dbReference type="ARBA" id="ARBA00023242"/>
    </source>
</evidence>
<evidence type="ECO:0000256" key="3">
    <source>
        <dbReference type="ARBA" id="ARBA00023015"/>
    </source>
</evidence>
<evidence type="ECO:0008006" key="8">
    <source>
        <dbReference type="Google" id="ProtNLM"/>
    </source>
</evidence>
<keyword evidence="7" id="KW-1185">Reference proteome</keyword>
<dbReference type="PANTHER" id="PTHR47660:SF3">
    <property type="entry name" value="FINGER DOMAIN PROTEIN, PUTATIVE (AFU_ORTHOLOGUE AFUA_4G03310)-RELATED"/>
    <property type="match status" value="1"/>
</dbReference>
<dbReference type="PANTHER" id="PTHR47660">
    <property type="entry name" value="TRANSCRIPTION FACTOR WITH C2H2 AND ZN(2)-CYS(6) DNA BINDING DOMAIN (EUROFUNG)-RELATED-RELATED"/>
    <property type="match status" value="1"/>
</dbReference>
<evidence type="ECO:0000313" key="7">
    <source>
        <dbReference type="Proteomes" id="UP000829685"/>
    </source>
</evidence>
<accession>A0A9P9WTV4</accession>
<dbReference type="GO" id="GO:0046872">
    <property type="term" value="F:metal ion binding"/>
    <property type="evidence" value="ECO:0007669"/>
    <property type="project" value="UniProtKB-KW"/>
</dbReference>
<evidence type="ECO:0000313" key="6">
    <source>
        <dbReference type="EMBL" id="KAI1879049.1"/>
    </source>
</evidence>
<keyword evidence="5" id="KW-0539">Nucleus</keyword>
<organism evidence="6 7">
    <name type="scientific">Neoarthrinium moseri</name>
    <dbReference type="NCBI Taxonomy" id="1658444"/>
    <lineage>
        <taxon>Eukaryota</taxon>
        <taxon>Fungi</taxon>
        <taxon>Dikarya</taxon>
        <taxon>Ascomycota</taxon>
        <taxon>Pezizomycotina</taxon>
        <taxon>Sordariomycetes</taxon>
        <taxon>Xylariomycetidae</taxon>
        <taxon>Amphisphaeriales</taxon>
        <taxon>Apiosporaceae</taxon>
        <taxon>Neoarthrinium</taxon>
    </lineage>
</organism>
<sequence>MEGSIAQRIDPRCPICHKSYADDKNRANMSRIVAKSAGLVQCLEERLVMDAYERRFAATSILRAVLGAPPEATPVLIKVVLCGTQDNLTLSLDEFQPDVTAPLIDTISGNMQTPYAAIAWNNEALETQVSRFLDSIPLNEEYHVGIDVEPERERDELQCVPISMPAAGHSRQLSPSMLASIPYQDPSFVLERRDCSEPELELTGDLALHILRSYVRMIADRDSLPPFVHPKYQNFAGSNTSRPSPLYAAITLAKMLYLGCKMDKTLIWRLIRMEQERLLNDHPKFNKWELLEALQSLIVYILMRITEGRHDYTNFDTQLLISVNAICRHITTKLGMLVSFDELEGEMMSWEEWVFYESRRRSATIFLIIDSILHARIADPAPSMPEYTSSPAPCPSALWVAESERDWTVNYAGHLQTNAALGMLTNGDLVALKEAAGEQHDRWYAYADSFGLLVTLAANLII</sequence>
<dbReference type="AlphaFoldDB" id="A0A9P9WTV4"/>
<gene>
    <name evidence="6" type="ORF">JX265_003226</name>
</gene>
<dbReference type="EMBL" id="JAFIMR010000005">
    <property type="protein sequence ID" value="KAI1879049.1"/>
    <property type="molecule type" value="Genomic_DNA"/>
</dbReference>
<dbReference type="Proteomes" id="UP000829685">
    <property type="component" value="Unassembled WGS sequence"/>
</dbReference>
<proteinExistence type="predicted"/>
<keyword evidence="2" id="KW-0862">Zinc</keyword>
<evidence type="ECO:0000256" key="4">
    <source>
        <dbReference type="ARBA" id="ARBA00023163"/>
    </source>
</evidence>
<protein>
    <recommendedName>
        <fullName evidence="8">Transcription factor domain-containing protein</fullName>
    </recommendedName>
</protein>
<dbReference type="OrthoDB" id="5423818at2759"/>
<keyword evidence="4" id="KW-0804">Transcription</keyword>
<keyword evidence="1" id="KW-0479">Metal-binding</keyword>
<name>A0A9P9WTV4_9PEZI</name>
<comment type="caution">
    <text evidence="6">The sequence shown here is derived from an EMBL/GenBank/DDBJ whole genome shotgun (WGS) entry which is preliminary data.</text>
</comment>
<reference evidence="6" key="1">
    <citation type="submission" date="2021-03" db="EMBL/GenBank/DDBJ databases">
        <title>Revisited historic fungal species revealed as producer of novel bioactive compounds through whole genome sequencing and comparative genomics.</title>
        <authorList>
            <person name="Vignolle G.A."/>
            <person name="Hochenegger N."/>
            <person name="Mach R.L."/>
            <person name="Mach-Aigner A.R."/>
            <person name="Javad Rahimi M."/>
            <person name="Salim K.A."/>
            <person name="Chan C.M."/>
            <person name="Lim L.B.L."/>
            <person name="Cai F."/>
            <person name="Druzhinina I.S."/>
            <person name="U'Ren J.M."/>
            <person name="Derntl C."/>
        </authorList>
    </citation>
    <scope>NUCLEOTIDE SEQUENCE</scope>
    <source>
        <strain evidence="6">TUCIM 5799</strain>
    </source>
</reference>
<evidence type="ECO:0000256" key="1">
    <source>
        <dbReference type="ARBA" id="ARBA00022723"/>
    </source>
</evidence>
<keyword evidence="3" id="KW-0805">Transcription regulation</keyword>